<keyword evidence="1" id="KW-0472">Membrane</keyword>
<evidence type="ECO:0000313" key="5">
    <source>
        <dbReference type="Proteomes" id="UP001629214"/>
    </source>
</evidence>
<dbReference type="InterPro" id="IPR029787">
    <property type="entry name" value="Nucleotide_cyclase"/>
</dbReference>
<keyword evidence="1" id="KW-0812">Transmembrane</keyword>
<dbReference type="PANTHER" id="PTHR44757:SF2">
    <property type="entry name" value="BIOFILM ARCHITECTURE MAINTENANCE PROTEIN MBAA"/>
    <property type="match status" value="1"/>
</dbReference>
<dbReference type="SUPFAM" id="SSF55073">
    <property type="entry name" value="Nucleotide cyclase"/>
    <property type="match status" value="1"/>
</dbReference>
<dbReference type="PANTHER" id="PTHR44757">
    <property type="entry name" value="DIGUANYLATE CYCLASE DGCP"/>
    <property type="match status" value="1"/>
</dbReference>
<evidence type="ECO:0000256" key="1">
    <source>
        <dbReference type="SAM" id="Phobius"/>
    </source>
</evidence>
<evidence type="ECO:0000313" key="4">
    <source>
        <dbReference type="EMBL" id="MFL9880758.1"/>
    </source>
</evidence>
<dbReference type="Gene3D" id="3.30.70.270">
    <property type="match status" value="1"/>
</dbReference>
<sequence length="780" mass="87550">MRPTWLNTAFQNGRGLSLAYVLLSCFLLIVIWTITFTRIHNEKALAVESSVADSKNVAAIISSNLEEVLSKALLYSRIGQSVLDGDAHASSYLSPLFLGDSAYLRVAIFDANARLVYSSARQKDEPEFAQLINAAYVSSLMYSQRQGGMIISPPLKKDGYTWRVPLLIPIKNKKDELQGFFTAILDLGYFLRTYKDVSISSGSRIEILNATGFQLAELSGSTLSGGSNFAGEEYALFLVDNKTDGEIHAVRPGEREQQIGVSRKLERYPLAVIVSRDPDYVLGKLTEPHREYRYQAVIISVIVLLFCYALVHIAHRRKRLYEKLLYSEREKSGLIDQLEMEKSRAYQLASHDYLTGIPNRMLFHEIAATELSRARRSRKLYALFFLDLDKFKVINDTLGHAVGDALLQNVAKRLRSVLREYDLVARLGGDEFVVLVSEIAAEERIAEIARTLLTAISEPYPDLEGHEVQTTPSIGIALYPRDGQSVDELLTSADAAMYTAKKAGSGTYRFYDASLNASAARGLELLARFRQAIKADEFRLHYQPKVALQNFEIVGLEALIRWEHPEHGLIFPNDFIPLAEDHDLIIPLGHWIIKEVCRQLAEWRKRGITPVPVAINVSVKQLQDELLLETILSALKKYKLPPFLLEIEVTESCFIGDIDSAKSVLEKLRDEGLRISLDDYGTGYSSLSHIKTLPVYALKIDRSFIRDIRNDNSDAMIVASTVSLARNLGLKVIAEGVESKEQLMHLKVIGCDEVQGFYLQRPVSAEQIETILQKGKFDPL</sequence>
<dbReference type="Gene3D" id="3.20.20.450">
    <property type="entry name" value="EAL domain"/>
    <property type="match status" value="1"/>
</dbReference>
<dbReference type="Pfam" id="PF00563">
    <property type="entry name" value="EAL"/>
    <property type="match status" value="1"/>
</dbReference>
<keyword evidence="5" id="KW-1185">Reference proteome</keyword>
<name>A0ABW8ZEG8_9BURK</name>
<keyword evidence="1" id="KW-1133">Transmembrane helix</keyword>
<feature type="transmembrane region" description="Helical" evidence="1">
    <location>
        <begin position="294"/>
        <end position="314"/>
    </location>
</feature>
<dbReference type="CDD" id="cd01949">
    <property type="entry name" value="GGDEF"/>
    <property type="match status" value="1"/>
</dbReference>
<feature type="transmembrane region" description="Helical" evidence="1">
    <location>
        <begin position="15"/>
        <end position="34"/>
    </location>
</feature>
<protein>
    <submittedName>
        <fullName evidence="4">EAL domain-containing protein</fullName>
    </submittedName>
</protein>
<dbReference type="Proteomes" id="UP001629214">
    <property type="component" value="Unassembled WGS sequence"/>
</dbReference>
<dbReference type="PROSITE" id="PS51257">
    <property type="entry name" value="PROKAR_LIPOPROTEIN"/>
    <property type="match status" value="1"/>
</dbReference>
<evidence type="ECO:0000259" key="3">
    <source>
        <dbReference type="PROSITE" id="PS50887"/>
    </source>
</evidence>
<dbReference type="PROSITE" id="PS50883">
    <property type="entry name" value="EAL"/>
    <property type="match status" value="1"/>
</dbReference>
<dbReference type="RefSeq" id="WP_408169767.1">
    <property type="nucleotide sequence ID" value="NZ_JAQQFR010000015.1"/>
</dbReference>
<dbReference type="InterPro" id="IPR001633">
    <property type="entry name" value="EAL_dom"/>
</dbReference>
<dbReference type="SMART" id="SM00267">
    <property type="entry name" value="GGDEF"/>
    <property type="match status" value="1"/>
</dbReference>
<gene>
    <name evidence="4" type="ORF">PQR63_20340</name>
</gene>
<dbReference type="PROSITE" id="PS50887">
    <property type="entry name" value="GGDEF"/>
    <property type="match status" value="1"/>
</dbReference>
<comment type="caution">
    <text evidence="4">The sequence shown here is derived from an EMBL/GenBank/DDBJ whole genome shotgun (WGS) entry which is preliminary data.</text>
</comment>
<proteinExistence type="predicted"/>
<dbReference type="NCBIfam" id="TIGR00254">
    <property type="entry name" value="GGDEF"/>
    <property type="match status" value="1"/>
</dbReference>
<dbReference type="SUPFAM" id="SSF141868">
    <property type="entry name" value="EAL domain-like"/>
    <property type="match status" value="1"/>
</dbReference>
<dbReference type="InterPro" id="IPR035919">
    <property type="entry name" value="EAL_sf"/>
</dbReference>
<reference evidence="4 5" key="1">
    <citation type="journal article" date="2024" name="Chem. Sci.">
        <title>Discovery of megapolipeptins by genome mining of a Burkholderiales bacteria collection.</title>
        <authorList>
            <person name="Paulo B.S."/>
            <person name="Recchia M.J.J."/>
            <person name="Lee S."/>
            <person name="Fergusson C.H."/>
            <person name="Romanowski S.B."/>
            <person name="Hernandez A."/>
            <person name="Krull N."/>
            <person name="Liu D.Y."/>
            <person name="Cavanagh H."/>
            <person name="Bos A."/>
            <person name="Gray C.A."/>
            <person name="Murphy B.T."/>
            <person name="Linington R.G."/>
            <person name="Eustaquio A.S."/>
        </authorList>
    </citation>
    <scope>NUCLEOTIDE SEQUENCE [LARGE SCALE GENOMIC DNA]</scope>
    <source>
        <strain evidence="4 5">RL21-008-BIB-B</strain>
    </source>
</reference>
<dbReference type="InterPro" id="IPR052155">
    <property type="entry name" value="Biofilm_reg_signaling"/>
</dbReference>
<feature type="domain" description="GGDEF" evidence="3">
    <location>
        <begin position="379"/>
        <end position="513"/>
    </location>
</feature>
<dbReference type="InterPro" id="IPR043128">
    <property type="entry name" value="Rev_trsase/Diguanyl_cyclase"/>
</dbReference>
<accession>A0ABW8ZEG8</accession>
<dbReference type="Gene3D" id="3.30.450.20">
    <property type="entry name" value="PAS domain"/>
    <property type="match status" value="1"/>
</dbReference>
<dbReference type="Pfam" id="PF00990">
    <property type="entry name" value="GGDEF"/>
    <property type="match status" value="1"/>
</dbReference>
<feature type="domain" description="EAL" evidence="2">
    <location>
        <begin position="522"/>
        <end position="776"/>
    </location>
</feature>
<dbReference type="SMART" id="SM00052">
    <property type="entry name" value="EAL"/>
    <property type="match status" value="1"/>
</dbReference>
<evidence type="ECO:0000259" key="2">
    <source>
        <dbReference type="PROSITE" id="PS50883"/>
    </source>
</evidence>
<dbReference type="EMBL" id="JAQQFR010000015">
    <property type="protein sequence ID" value="MFL9880758.1"/>
    <property type="molecule type" value="Genomic_DNA"/>
</dbReference>
<organism evidence="4 5">
    <name type="scientific">Herbaspirillum rhizosphaerae</name>
    <dbReference type="NCBI Taxonomy" id="346179"/>
    <lineage>
        <taxon>Bacteria</taxon>
        <taxon>Pseudomonadati</taxon>
        <taxon>Pseudomonadota</taxon>
        <taxon>Betaproteobacteria</taxon>
        <taxon>Burkholderiales</taxon>
        <taxon>Oxalobacteraceae</taxon>
        <taxon>Herbaspirillum</taxon>
    </lineage>
</organism>
<dbReference type="CDD" id="cd01948">
    <property type="entry name" value="EAL"/>
    <property type="match status" value="1"/>
</dbReference>
<dbReference type="InterPro" id="IPR000160">
    <property type="entry name" value="GGDEF_dom"/>
</dbReference>